<protein>
    <submittedName>
        <fullName evidence="2">Uncharacterized protein</fullName>
    </submittedName>
</protein>
<organism evidence="2 3">
    <name type="scientific">Streptomyces graminofaciens</name>
    <dbReference type="NCBI Taxonomy" id="68212"/>
    <lineage>
        <taxon>Bacteria</taxon>
        <taxon>Bacillati</taxon>
        <taxon>Actinomycetota</taxon>
        <taxon>Actinomycetes</taxon>
        <taxon>Kitasatosporales</taxon>
        <taxon>Streptomycetaceae</taxon>
        <taxon>Streptomyces</taxon>
    </lineage>
</organism>
<evidence type="ECO:0000313" key="3">
    <source>
        <dbReference type="Proteomes" id="UP001321542"/>
    </source>
</evidence>
<gene>
    <name evidence="2" type="ORF">SGFS_012230</name>
</gene>
<sequence>MPLPALGDVEDAGDRRRGLLPGGGGVFECGAGHGRSFHGLREKRARRVRKGRGEGKAHTCREGRMSAKEPLAVVQERWCGKADAWFIGGDLKW</sequence>
<dbReference type="Proteomes" id="UP001321542">
    <property type="component" value="Chromosome"/>
</dbReference>
<feature type="region of interest" description="Disordered" evidence="1">
    <location>
        <begin position="40"/>
        <end position="65"/>
    </location>
</feature>
<reference evidence="2 3" key="2">
    <citation type="journal article" date="2023" name="ChemBioChem">
        <title>Acyltransferase Domain Exchange between Two Independent Type I Polyketide Synthases in the Same Producer Strain of Macrolide Antibiotics.</title>
        <authorList>
            <person name="Kudo F."/>
            <person name="Kishikawa K."/>
            <person name="Tsuboi K."/>
            <person name="Kido T."/>
            <person name="Usui T."/>
            <person name="Hashimoto J."/>
            <person name="Shin-Ya K."/>
            <person name="Miyanaga A."/>
            <person name="Eguchi T."/>
        </authorList>
    </citation>
    <scope>NUCLEOTIDE SEQUENCE [LARGE SCALE GENOMIC DNA]</scope>
    <source>
        <strain evidence="2 3">A-8890</strain>
    </source>
</reference>
<accession>A0ABM7F2G2</accession>
<evidence type="ECO:0000313" key="2">
    <source>
        <dbReference type="EMBL" id="BBC29929.1"/>
    </source>
</evidence>
<name>A0ABM7F2G2_9ACTN</name>
<proteinExistence type="predicted"/>
<evidence type="ECO:0000256" key="1">
    <source>
        <dbReference type="SAM" id="MobiDB-lite"/>
    </source>
</evidence>
<feature type="compositionally biased region" description="Basic residues" evidence="1">
    <location>
        <begin position="40"/>
        <end position="50"/>
    </location>
</feature>
<reference evidence="2 3" key="1">
    <citation type="journal article" date="2010" name="ChemBioChem">
        <title>Cloning and characterization of the biosynthetic gene cluster of 16-membered macrolide antibiotic FD-891: involvement of a dual functional cytochrome P450 monooxygenase catalyzing epoxidation and hydroxylation.</title>
        <authorList>
            <person name="Kudo F."/>
            <person name="Motegi A."/>
            <person name="Mizoue K."/>
            <person name="Eguchi T."/>
        </authorList>
    </citation>
    <scope>NUCLEOTIDE SEQUENCE [LARGE SCALE GENOMIC DNA]</scope>
    <source>
        <strain evidence="2 3">A-8890</strain>
    </source>
</reference>
<feature type="compositionally biased region" description="Basic and acidic residues" evidence="1">
    <location>
        <begin position="51"/>
        <end position="65"/>
    </location>
</feature>
<keyword evidence="3" id="KW-1185">Reference proteome</keyword>
<dbReference type="EMBL" id="AP018448">
    <property type="protein sequence ID" value="BBC29929.1"/>
    <property type="molecule type" value="Genomic_DNA"/>
</dbReference>